<keyword evidence="5 9" id="KW-0028">Amino-acid biosynthesis</keyword>
<dbReference type="HAMAP" id="MF_00135">
    <property type="entry name" value="PRAI"/>
    <property type="match status" value="1"/>
</dbReference>
<dbReference type="InterPro" id="IPR011060">
    <property type="entry name" value="RibuloseP-bd_barrel"/>
</dbReference>
<gene>
    <name evidence="9" type="primary">trpF</name>
    <name evidence="11" type="ORF">SAMN02745248_00356</name>
</gene>
<evidence type="ECO:0000256" key="7">
    <source>
        <dbReference type="ARBA" id="ARBA00023141"/>
    </source>
</evidence>
<evidence type="ECO:0000256" key="2">
    <source>
        <dbReference type="ARBA" id="ARBA00004664"/>
    </source>
</evidence>
<dbReference type="UniPathway" id="UPA00035">
    <property type="reaction ID" value="UER00042"/>
</dbReference>
<dbReference type="GO" id="GO:0004640">
    <property type="term" value="F:phosphoribosylanthranilate isomerase activity"/>
    <property type="evidence" value="ECO:0007669"/>
    <property type="project" value="UniProtKB-UniRule"/>
</dbReference>
<evidence type="ECO:0000259" key="10">
    <source>
        <dbReference type="Pfam" id="PF00697"/>
    </source>
</evidence>
<feature type="domain" description="N-(5'phosphoribosyl) anthranilate isomerase (PRAI)" evidence="10">
    <location>
        <begin position="4"/>
        <end position="194"/>
    </location>
</feature>
<dbReference type="CDD" id="cd00405">
    <property type="entry name" value="PRAI"/>
    <property type="match status" value="1"/>
</dbReference>
<accession>A0A1M6K6Q5</accession>
<keyword evidence="12" id="KW-1185">Reference proteome</keyword>
<evidence type="ECO:0000313" key="12">
    <source>
        <dbReference type="Proteomes" id="UP000183952"/>
    </source>
</evidence>
<dbReference type="Proteomes" id="UP000183952">
    <property type="component" value="Unassembled WGS sequence"/>
</dbReference>
<dbReference type="Pfam" id="PF00697">
    <property type="entry name" value="PRAI"/>
    <property type="match status" value="1"/>
</dbReference>
<dbReference type="OrthoDB" id="9786954at2"/>
<protein>
    <recommendedName>
        <fullName evidence="4 9">N-(5'-phosphoribosyl)anthranilate isomerase</fullName>
        <shortName evidence="9">PRAI</shortName>
        <ecNumber evidence="3 9">5.3.1.24</ecNumber>
    </recommendedName>
</protein>
<evidence type="ECO:0000256" key="8">
    <source>
        <dbReference type="ARBA" id="ARBA00023235"/>
    </source>
</evidence>
<comment type="pathway">
    <text evidence="2 9">Amino-acid biosynthesis; L-tryptophan biosynthesis; L-tryptophan from chorismate: step 3/5.</text>
</comment>
<dbReference type="EC" id="5.3.1.24" evidence="3 9"/>
<dbReference type="InterPro" id="IPR013785">
    <property type="entry name" value="Aldolase_TIM"/>
</dbReference>
<reference evidence="11 12" key="1">
    <citation type="submission" date="2016-11" db="EMBL/GenBank/DDBJ databases">
        <authorList>
            <person name="Jaros S."/>
            <person name="Januszkiewicz K."/>
            <person name="Wedrychowicz H."/>
        </authorList>
    </citation>
    <scope>NUCLEOTIDE SEQUENCE [LARGE SCALE GENOMIC DNA]</scope>
    <source>
        <strain evidence="11 12">DSM 3090</strain>
    </source>
</reference>
<dbReference type="PANTHER" id="PTHR42894:SF1">
    <property type="entry name" value="N-(5'-PHOSPHORIBOSYL)ANTHRANILATE ISOMERASE"/>
    <property type="match status" value="1"/>
</dbReference>
<evidence type="ECO:0000313" key="11">
    <source>
        <dbReference type="EMBL" id="SHJ54656.1"/>
    </source>
</evidence>
<evidence type="ECO:0000256" key="6">
    <source>
        <dbReference type="ARBA" id="ARBA00022822"/>
    </source>
</evidence>
<keyword evidence="7 9" id="KW-0057">Aromatic amino acid biosynthesis</keyword>
<evidence type="ECO:0000256" key="5">
    <source>
        <dbReference type="ARBA" id="ARBA00022605"/>
    </source>
</evidence>
<comment type="similarity">
    <text evidence="9">Belongs to the TrpF family.</text>
</comment>
<comment type="catalytic activity">
    <reaction evidence="1 9">
        <text>N-(5-phospho-beta-D-ribosyl)anthranilate = 1-(2-carboxyphenylamino)-1-deoxy-D-ribulose 5-phosphate</text>
        <dbReference type="Rhea" id="RHEA:21540"/>
        <dbReference type="ChEBI" id="CHEBI:18277"/>
        <dbReference type="ChEBI" id="CHEBI:58613"/>
        <dbReference type="EC" id="5.3.1.24"/>
    </reaction>
</comment>
<sequence length="203" mass="23307">MTKIKICGLKTMRDIDYINELMPDYVGLVFADSKRKVSLEQAITMRISIKNNIKVVGVFLDEDREKVLDTAKKLRLDVIQLHGEEDLEYMEYLKMKSEAEIWKAVCIKCQKDLEKIREYEGYKLLLDGASAGQGKCFDWSLVENKVCGNIILAGGINCNNVQHGIYMFKPFAVDVSSAVETEGIKDYIKMKEFIGKVRQYDKR</sequence>
<keyword evidence="8 9" id="KW-0413">Isomerase</keyword>
<dbReference type="EMBL" id="FRAD01000004">
    <property type="protein sequence ID" value="SHJ54656.1"/>
    <property type="molecule type" value="Genomic_DNA"/>
</dbReference>
<organism evidence="11 12">
    <name type="scientific">Hathewaya proteolytica DSM 3090</name>
    <dbReference type="NCBI Taxonomy" id="1121331"/>
    <lineage>
        <taxon>Bacteria</taxon>
        <taxon>Bacillati</taxon>
        <taxon>Bacillota</taxon>
        <taxon>Clostridia</taxon>
        <taxon>Eubacteriales</taxon>
        <taxon>Clostridiaceae</taxon>
        <taxon>Hathewaya</taxon>
    </lineage>
</organism>
<proteinExistence type="inferred from homology"/>
<dbReference type="RefSeq" id="WP_072901661.1">
    <property type="nucleotide sequence ID" value="NZ_FRAD01000004.1"/>
</dbReference>
<evidence type="ECO:0000256" key="1">
    <source>
        <dbReference type="ARBA" id="ARBA00001164"/>
    </source>
</evidence>
<dbReference type="AlphaFoldDB" id="A0A1M6K6Q5"/>
<evidence type="ECO:0000256" key="3">
    <source>
        <dbReference type="ARBA" id="ARBA00012572"/>
    </source>
</evidence>
<dbReference type="STRING" id="1121331.SAMN02745248_00356"/>
<evidence type="ECO:0000256" key="4">
    <source>
        <dbReference type="ARBA" id="ARBA00022272"/>
    </source>
</evidence>
<keyword evidence="6 9" id="KW-0822">Tryptophan biosynthesis</keyword>
<dbReference type="GO" id="GO:0000162">
    <property type="term" value="P:L-tryptophan biosynthetic process"/>
    <property type="evidence" value="ECO:0007669"/>
    <property type="project" value="UniProtKB-UniRule"/>
</dbReference>
<dbReference type="InterPro" id="IPR044643">
    <property type="entry name" value="TrpF_fam"/>
</dbReference>
<dbReference type="Gene3D" id="3.20.20.70">
    <property type="entry name" value="Aldolase class I"/>
    <property type="match status" value="1"/>
</dbReference>
<dbReference type="SUPFAM" id="SSF51366">
    <property type="entry name" value="Ribulose-phoshate binding barrel"/>
    <property type="match status" value="1"/>
</dbReference>
<name>A0A1M6K6Q5_9CLOT</name>
<dbReference type="InterPro" id="IPR001240">
    <property type="entry name" value="PRAI_dom"/>
</dbReference>
<dbReference type="PANTHER" id="PTHR42894">
    <property type="entry name" value="N-(5'-PHOSPHORIBOSYL)ANTHRANILATE ISOMERASE"/>
    <property type="match status" value="1"/>
</dbReference>
<evidence type="ECO:0000256" key="9">
    <source>
        <dbReference type="HAMAP-Rule" id="MF_00135"/>
    </source>
</evidence>